<dbReference type="EMBL" id="CATQJL010000305">
    <property type="protein sequence ID" value="CAJ0603818.1"/>
    <property type="molecule type" value="Genomic_DNA"/>
</dbReference>
<name>A0AA36H599_CYLNA</name>
<reference evidence="1" key="1">
    <citation type="submission" date="2023-07" db="EMBL/GenBank/DDBJ databases">
        <authorList>
            <consortium name="CYATHOMIX"/>
        </authorList>
    </citation>
    <scope>NUCLEOTIDE SEQUENCE</scope>
    <source>
        <strain evidence="1">N/A</strain>
    </source>
</reference>
<organism evidence="1 2">
    <name type="scientific">Cylicocyclus nassatus</name>
    <name type="common">Nematode worm</name>
    <dbReference type="NCBI Taxonomy" id="53992"/>
    <lineage>
        <taxon>Eukaryota</taxon>
        <taxon>Metazoa</taxon>
        <taxon>Ecdysozoa</taxon>
        <taxon>Nematoda</taxon>
        <taxon>Chromadorea</taxon>
        <taxon>Rhabditida</taxon>
        <taxon>Rhabditina</taxon>
        <taxon>Rhabditomorpha</taxon>
        <taxon>Strongyloidea</taxon>
        <taxon>Strongylidae</taxon>
        <taxon>Cylicocyclus</taxon>
    </lineage>
</organism>
<sequence length="82" mass="9534">MWRLGGNSNTKTQVQRKLEVCFMRCWMRSTRDRVRDRRPEERICSQQKGRNAHLLKTGAGFWGSPGGTNSASKHHYPFVELV</sequence>
<dbReference type="Proteomes" id="UP001176961">
    <property type="component" value="Unassembled WGS sequence"/>
</dbReference>
<comment type="caution">
    <text evidence="1">The sequence shown here is derived from an EMBL/GenBank/DDBJ whole genome shotgun (WGS) entry which is preliminary data.</text>
</comment>
<gene>
    <name evidence="1" type="ORF">CYNAS_LOCUS15801</name>
</gene>
<evidence type="ECO:0000313" key="2">
    <source>
        <dbReference type="Proteomes" id="UP001176961"/>
    </source>
</evidence>
<proteinExistence type="predicted"/>
<evidence type="ECO:0000313" key="1">
    <source>
        <dbReference type="EMBL" id="CAJ0603818.1"/>
    </source>
</evidence>
<accession>A0AA36H599</accession>
<keyword evidence="2" id="KW-1185">Reference proteome</keyword>
<protein>
    <submittedName>
        <fullName evidence="1">Uncharacterized protein</fullName>
    </submittedName>
</protein>
<dbReference type="AlphaFoldDB" id="A0AA36H599"/>